<keyword evidence="1" id="KW-0732">Signal</keyword>
<dbReference type="EMBL" id="CP081294">
    <property type="protein sequence ID" value="QZD95246.1"/>
    <property type="molecule type" value="Genomic_DNA"/>
</dbReference>
<evidence type="ECO:0008006" key="4">
    <source>
        <dbReference type="Google" id="ProtNLM"/>
    </source>
</evidence>
<reference evidence="2 3" key="1">
    <citation type="submission" date="2021-08" db="EMBL/GenBank/DDBJ databases">
        <title>Comparative Genomics Analysis of the Genus Qipengyuania Reveals Extensive Genetic Diversity and Metabolic Versatility, Including the Description of Fifteen Novel Species.</title>
        <authorList>
            <person name="Liu Y."/>
        </authorList>
    </citation>
    <scope>NUCLEOTIDE SEQUENCE [LARGE SCALE GENOMIC DNA]</scope>
    <source>
        <strain evidence="2 3">1NDH1</strain>
    </source>
</reference>
<accession>A0ABX9A1U2</accession>
<feature type="signal peptide" evidence="1">
    <location>
        <begin position="1"/>
        <end position="21"/>
    </location>
</feature>
<feature type="chain" id="PRO_5047349450" description="DUF2059 domain-containing protein" evidence="1">
    <location>
        <begin position="22"/>
        <end position="174"/>
    </location>
</feature>
<evidence type="ECO:0000256" key="1">
    <source>
        <dbReference type="SAM" id="SignalP"/>
    </source>
</evidence>
<evidence type="ECO:0000313" key="2">
    <source>
        <dbReference type="EMBL" id="QZD95246.1"/>
    </source>
</evidence>
<protein>
    <recommendedName>
        <fullName evidence="4">DUF2059 domain-containing protein</fullName>
    </recommendedName>
</protein>
<keyword evidence="3" id="KW-1185">Reference proteome</keyword>
<dbReference type="Proteomes" id="UP000824321">
    <property type="component" value="Chromosome"/>
</dbReference>
<gene>
    <name evidence="2" type="ORF">K3136_00500</name>
</gene>
<name>A0ABX9A1U2_9SPHN</name>
<organism evidence="2 3">
    <name type="scientific">Qipengyuania gelatinilytica</name>
    <dbReference type="NCBI Taxonomy" id="2867231"/>
    <lineage>
        <taxon>Bacteria</taxon>
        <taxon>Pseudomonadati</taxon>
        <taxon>Pseudomonadota</taxon>
        <taxon>Alphaproteobacteria</taxon>
        <taxon>Sphingomonadales</taxon>
        <taxon>Erythrobacteraceae</taxon>
        <taxon>Qipengyuania</taxon>
    </lineage>
</organism>
<dbReference type="RefSeq" id="WP_221430986.1">
    <property type="nucleotide sequence ID" value="NZ_CP081294.1"/>
</dbReference>
<proteinExistence type="predicted"/>
<sequence>MGRKLLASMAPLMALAVPAQAQDVPIEEICIETPEGAEAGEKMLDAFLAEMGKGTKEGDASDLFSEHYSQCSAGLELSEDQDMHYRELVLHSLIARSSRLRLKTSGVSDEFVEGVLELERSGVEGEARSEALMDLYLSEFRQGKLSAEAEEVAAELLAIHSSAVMAVERLRSEP</sequence>
<evidence type="ECO:0000313" key="3">
    <source>
        <dbReference type="Proteomes" id="UP000824321"/>
    </source>
</evidence>